<dbReference type="AlphaFoldDB" id="A0A7X0SR06"/>
<dbReference type="PRINTS" id="PR00344">
    <property type="entry name" value="BCTRLSENSOR"/>
</dbReference>
<organism evidence="16 17">
    <name type="scientific">Cohnella zeiphila</name>
    <dbReference type="NCBI Taxonomy" id="2761120"/>
    <lineage>
        <taxon>Bacteria</taxon>
        <taxon>Bacillati</taxon>
        <taxon>Bacillota</taxon>
        <taxon>Bacilli</taxon>
        <taxon>Bacillales</taxon>
        <taxon>Paenibacillaceae</taxon>
        <taxon>Cohnella</taxon>
    </lineage>
</organism>
<evidence type="ECO:0000256" key="12">
    <source>
        <dbReference type="ARBA" id="ARBA00023136"/>
    </source>
</evidence>
<evidence type="ECO:0000256" key="6">
    <source>
        <dbReference type="ARBA" id="ARBA00022692"/>
    </source>
</evidence>
<accession>A0A7X0SR06</accession>
<dbReference type="GO" id="GO:0005524">
    <property type="term" value="F:ATP binding"/>
    <property type="evidence" value="ECO:0007669"/>
    <property type="project" value="UniProtKB-KW"/>
</dbReference>
<dbReference type="EMBL" id="JACJVO010000034">
    <property type="protein sequence ID" value="MBB6734570.1"/>
    <property type="molecule type" value="Genomic_DNA"/>
</dbReference>
<evidence type="ECO:0000256" key="11">
    <source>
        <dbReference type="ARBA" id="ARBA00023012"/>
    </source>
</evidence>
<evidence type="ECO:0000256" key="10">
    <source>
        <dbReference type="ARBA" id="ARBA00022989"/>
    </source>
</evidence>
<evidence type="ECO:0000313" key="17">
    <source>
        <dbReference type="Proteomes" id="UP000564644"/>
    </source>
</evidence>
<proteinExistence type="predicted"/>
<keyword evidence="6 14" id="KW-0812">Transmembrane</keyword>
<dbReference type="InterPro" id="IPR050640">
    <property type="entry name" value="Bact_2-comp_sensor_kinase"/>
</dbReference>
<keyword evidence="8 16" id="KW-0418">Kinase</keyword>
<keyword evidence="17" id="KW-1185">Reference proteome</keyword>
<dbReference type="PROSITE" id="PS50109">
    <property type="entry name" value="HIS_KIN"/>
    <property type="match status" value="1"/>
</dbReference>
<keyword evidence="5" id="KW-0808">Transferase</keyword>
<dbReference type="InterPro" id="IPR036890">
    <property type="entry name" value="HATPase_C_sf"/>
</dbReference>
<dbReference type="CDD" id="cd12912">
    <property type="entry name" value="PDC2_MCP_like"/>
    <property type="match status" value="1"/>
</dbReference>
<feature type="transmembrane region" description="Helical" evidence="14">
    <location>
        <begin position="332"/>
        <end position="351"/>
    </location>
</feature>
<keyword evidence="10 14" id="KW-1133">Transmembrane helix</keyword>
<feature type="compositionally biased region" description="Low complexity" evidence="13">
    <location>
        <begin position="1"/>
        <end position="17"/>
    </location>
</feature>
<dbReference type="PANTHER" id="PTHR34220">
    <property type="entry name" value="SENSOR HISTIDINE KINASE YPDA"/>
    <property type="match status" value="1"/>
</dbReference>
<evidence type="ECO:0000256" key="14">
    <source>
        <dbReference type="SAM" id="Phobius"/>
    </source>
</evidence>
<dbReference type="SMART" id="SM00387">
    <property type="entry name" value="HATPase_c"/>
    <property type="match status" value="1"/>
</dbReference>
<feature type="domain" description="Histidine kinase" evidence="15">
    <location>
        <begin position="513"/>
        <end position="623"/>
    </location>
</feature>
<keyword evidence="9" id="KW-0067">ATP-binding</keyword>
<evidence type="ECO:0000259" key="15">
    <source>
        <dbReference type="PROSITE" id="PS50109"/>
    </source>
</evidence>
<evidence type="ECO:0000256" key="9">
    <source>
        <dbReference type="ARBA" id="ARBA00022840"/>
    </source>
</evidence>
<dbReference type="Pfam" id="PF02743">
    <property type="entry name" value="dCache_1"/>
    <property type="match status" value="1"/>
</dbReference>
<keyword evidence="11" id="KW-0902">Two-component regulatory system</keyword>
<evidence type="ECO:0000256" key="8">
    <source>
        <dbReference type="ARBA" id="ARBA00022777"/>
    </source>
</evidence>
<feature type="region of interest" description="Disordered" evidence="13">
    <location>
        <begin position="1"/>
        <end position="20"/>
    </location>
</feature>
<dbReference type="GO" id="GO:0005886">
    <property type="term" value="C:plasma membrane"/>
    <property type="evidence" value="ECO:0007669"/>
    <property type="project" value="UniProtKB-SubCell"/>
</dbReference>
<keyword evidence="4" id="KW-1003">Cell membrane</keyword>
<comment type="catalytic activity">
    <reaction evidence="1">
        <text>ATP + protein L-histidine = ADP + protein N-phospho-L-histidine.</text>
        <dbReference type="EC" id="2.7.13.3"/>
    </reaction>
</comment>
<evidence type="ECO:0000256" key="4">
    <source>
        <dbReference type="ARBA" id="ARBA00022475"/>
    </source>
</evidence>
<dbReference type="Pfam" id="PF02518">
    <property type="entry name" value="HATPase_c"/>
    <property type="match status" value="1"/>
</dbReference>
<dbReference type="GO" id="GO:0000155">
    <property type="term" value="F:phosphorelay sensor kinase activity"/>
    <property type="evidence" value="ECO:0007669"/>
    <property type="project" value="InterPro"/>
</dbReference>
<evidence type="ECO:0000313" key="16">
    <source>
        <dbReference type="EMBL" id="MBB6734570.1"/>
    </source>
</evidence>
<dbReference type="InterPro" id="IPR004358">
    <property type="entry name" value="Sig_transdc_His_kin-like_C"/>
</dbReference>
<evidence type="ECO:0000256" key="1">
    <source>
        <dbReference type="ARBA" id="ARBA00000085"/>
    </source>
</evidence>
<dbReference type="InterPro" id="IPR033479">
    <property type="entry name" value="dCache_1"/>
</dbReference>
<dbReference type="Gene3D" id="3.30.450.20">
    <property type="entry name" value="PAS domain"/>
    <property type="match status" value="1"/>
</dbReference>
<dbReference type="SUPFAM" id="SSF55874">
    <property type="entry name" value="ATPase domain of HSP90 chaperone/DNA topoisomerase II/histidine kinase"/>
    <property type="match status" value="1"/>
</dbReference>
<comment type="subcellular location">
    <subcellularLocation>
        <location evidence="2">Cell membrane</location>
        <topology evidence="2">Multi-pass membrane protein</topology>
    </subcellularLocation>
</comment>
<name>A0A7X0SR06_9BACL</name>
<feature type="region of interest" description="Disordered" evidence="13">
    <location>
        <begin position="607"/>
        <end position="640"/>
    </location>
</feature>
<evidence type="ECO:0000256" key="5">
    <source>
        <dbReference type="ARBA" id="ARBA00022679"/>
    </source>
</evidence>
<feature type="transmembrane region" description="Helical" evidence="14">
    <location>
        <begin position="41"/>
        <end position="60"/>
    </location>
</feature>
<dbReference type="Proteomes" id="UP000564644">
    <property type="component" value="Unassembled WGS sequence"/>
</dbReference>
<protein>
    <recommendedName>
        <fullName evidence="3">histidine kinase</fullName>
        <ecNumber evidence="3">2.7.13.3</ecNumber>
    </recommendedName>
</protein>
<dbReference type="EC" id="2.7.13.3" evidence="3"/>
<sequence>MRKAAASLNRSPAAASGGSAGGGLGAVLRIVRRFSIPRQWLLAYLLLIVVPAALFLYGYYERSASILKSEVIRTMQQALKQAGSNLSYRLEHIEDISDAAFMNANLHDYLSVGADDKSIAVQLQVIKDLRYLVTTVQTNSDVFRVRLFVDRSKIYAEEKINFFSLDSLKSRPWYNAIIDAGGGIVWTGDYRETYLDAGDMNIFSAARMLRDPDDYEKVSGVLMIDVQEKLLSDIFSTLQFAPGTQVYLVDSEGKIVYHPDRTKIGTEADSAILDMLRLGSEGSRAIKLGGEVHDVMFTTLPANGWKLVAQGTESQLSHRAVKQTQRSEWTSLLEYVALFLVLPFVLLAIIVRGMNRRVNQVITVIRKEGTEGLNDLPPVNGDFHMLERSVDNLILRVRTLVEEKYSAQIHEREAQLQALQAQINPHFLYNTLDTINWIAIGRGASDISQMIDSLAKYFRLSLNKGKNIVSVEDELQLAEVYLEIQQSRFPNTFEFKLDVQRGLEACRMPKLILQPIVENALLHGIRKKKDKKGAILISVREDRGDLLLSVSDNGIGMEERLARRLLTEAPAEDRTGGSSGGSSYGLFNVNERIKLYAGDDYGISIDSEPGAGTTVTVRLRAERQETPEETEEPERGGGGT</sequence>
<evidence type="ECO:0000256" key="7">
    <source>
        <dbReference type="ARBA" id="ARBA00022741"/>
    </source>
</evidence>
<dbReference type="InterPro" id="IPR010559">
    <property type="entry name" value="Sig_transdc_His_kin_internal"/>
</dbReference>
<evidence type="ECO:0000256" key="2">
    <source>
        <dbReference type="ARBA" id="ARBA00004651"/>
    </source>
</evidence>
<dbReference type="Pfam" id="PF06580">
    <property type="entry name" value="His_kinase"/>
    <property type="match status" value="1"/>
</dbReference>
<evidence type="ECO:0000256" key="13">
    <source>
        <dbReference type="SAM" id="MobiDB-lite"/>
    </source>
</evidence>
<reference evidence="16 17" key="1">
    <citation type="submission" date="2020-08" db="EMBL/GenBank/DDBJ databases">
        <title>Cohnella phylogeny.</title>
        <authorList>
            <person name="Dunlap C."/>
        </authorList>
    </citation>
    <scope>NUCLEOTIDE SEQUENCE [LARGE SCALE GENOMIC DNA]</scope>
    <source>
        <strain evidence="16 17">CBP 2801</strain>
    </source>
</reference>
<dbReference type="Gene3D" id="3.30.565.10">
    <property type="entry name" value="Histidine kinase-like ATPase, C-terminal domain"/>
    <property type="match status" value="1"/>
</dbReference>
<evidence type="ECO:0000256" key="3">
    <source>
        <dbReference type="ARBA" id="ARBA00012438"/>
    </source>
</evidence>
<keyword evidence="12 14" id="KW-0472">Membrane</keyword>
<dbReference type="PANTHER" id="PTHR34220:SF7">
    <property type="entry name" value="SENSOR HISTIDINE KINASE YPDA"/>
    <property type="match status" value="1"/>
</dbReference>
<dbReference type="InterPro" id="IPR005467">
    <property type="entry name" value="His_kinase_dom"/>
</dbReference>
<keyword evidence="7" id="KW-0547">Nucleotide-binding</keyword>
<dbReference type="InterPro" id="IPR003594">
    <property type="entry name" value="HATPase_dom"/>
</dbReference>
<comment type="caution">
    <text evidence="16">The sequence shown here is derived from an EMBL/GenBank/DDBJ whole genome shotgun (WGS) entry which is preliminary data.</text>
</comment>
<gene>
    <name evidence="16" type="ORF">H7C18_26950</name>
</gene>